<sequence>MERKYISIWIVAITSGAFLVQMNAPITDSFALISSQAAIHPWTLITHMFMHGGATHLLYNMFALALFGTILEVTIGWRKFLVIYFAGGLVAGFAALPFYSASIGASGAVFAVMGALAVLKPKMIVYVGWIPMPMAIAAAVWAFGDLVGMFAPSGIANAAHLGGLAFGLGYAFFLLKEFHEWGNKNKRHNTEEDWEDSYFDEAEMRWY</sequence>
<evidence type="ECO:0000256" key="7">
    <source>
        <dbReference type="SAM" id="Phobius"/>
    </source>
</evidence>
<dbReference type="SUPFAM" id="SSF144091">
    <property type="entry name" value="Rhomboid-like"/>
    <property type="match status" value="1"/>
</dbReference>
<dbReference type="InterPro" id="IPR050925">
    <property type="entry name" value="Rhomboid_protease_S54"/>
</dbReference>
<evidence type="ECO:0000259" key="8">
    <source>
        <dbReference type="Pfam" id="PF01694"/>
    </source>
</evidence>
<feature type="transmembrane region" description="Helical" evidence="7">
    <location>
        <begin position="123"/>
        <end position="143"/>
    </location>
</feature>
<dbReference type="PANTHER" id="PTHR43731:SF14">
    <property type="entry name" value="PRESENILIN-ASSOCIATED RHOMBOID-LIKE PROTEIN, MITOCHONDRIAL"/>
    <property type="match status" value="1"/>
</dbReference>
<keyword evidence="4" id="KW-0378">Hydrolase</keyword>
<accession>A0A832UM48</accession>
<dbReference type="InterPro" id="IPR022764">
    <property type="entry name" value="Peptidase_S54_rhomboid_dom"/>
</dbReference>
<comment type="caution">
    <text evidence="9">The sequence shown here is derived from an EMBL/GenBank/DDBJ whole genome shotgun (WGS) entry which is preliminary data.</text>
</comment>
<protein>
    <submittedName>
        <fullName evidence="9">Rhomboid family intramembrane serine protease</fullName>
    </submittedName>
</protein>
<feature type="domain" description="Peptidase S54 rhomboid" evidence="8">
    <location>
        <begin position="41"/>
        <end position="176"/>
    </location>
</feature>
<dbReference type="InterPro" id="IPR035952">
    <property type="entry name" value="Rhomboid-like_sf"/>
</dbReference>
<keyword evidence="10" id="KW-1185">Reference proteome</keyword>
<dbReference type="GO" id="GO:0004252">
    <property type="term" value="F:serine-type endopeptidase activity"/>
    <property type="evidence" value="ECO:0007669"/>
    <property type="project" value="InterPro"/>
</dbReference>
<evidence type="ECO:0000313" key="9">
    <source>
        <dbReference type="EMBL" id="HIJ99743.1"/>
    </source>
</evidence>
<organism evidence="9 10">
    <name type="scientific">Candidatus Undinarchaeum marinum</name>
    <dbReference type="NCBI Taxonomy" id="2756141"/>
    <lineage>
        <taxon>Archaea</taxon>
        <taxon>Candidatus Undinarchaeota</taxon>
        <taxon>Candidatus Undinarchaeia</taxon>
        <taxon>Candidatus Undinarchaeales</taxon>
        <taxon>Candidatus Undinarchaeaceae</taxon>
        <taxon>Candidatus Undinarchaeum</taxon>
    </lineage>
</organism>
<dbReference type="EMBL" id="DVAD01000015">
    <property type="protein sequence ID" value="HIJ99743.1"/>
    <property type="molecule type" value="Genomic_DNA"/>
</dbReference>
<feature type="transmembrane region" description="Helical" evidence="7">
    <location>
        <begin position="155"/>
        <end position="175"/>
    </location>
</feature>
<keyword evidence="5 7" id="KW-1133">Transmembrane helix</keyword>
<keyword evidence="9" id="KW-0645">Protease</keyword>
<gene>
    <name evidence="9" type="ORF">H1011_02880</name>
</gene>
<dbReference type="GO" id="GO:0006508">
    <property type="term" value="P:proteolysis"/>
    <property type="evidence" value="ECO:0007669"/>
    <property type="project" value="UniProtKB-KW"/>
</dbReference>
<evidence type="ECO:0000256" key="5">
    <source>
        <dbReference type="ARBA" id="ARBA00022989"/>
    </source>
</evidence>
<dbReference type="Proteomes" id="UP000604391">
    <property type="component" value="Unassembled WGS sequence"/>
</dbReference>
<name>A0A832UM48_9ARCH</name>
<feature type="transmembrane region" description="Helical" evidence="7">
    <location>
        <begin position="5"/>
        <end position="24"/>
    </location>
</feature>
<evidence type="ECO:0000256" key="2">
    <source>
        <dbReference type="ARBA" id="ARBA00009045"/>
    </source>
</evidence>
<keyword evidence="3 7" id="KW-0812">Transmembrane</keyword>
<feature type="transmembrane region" description="Helical" evidence="7">
    <location>
        <begin position="83"/>
        <end position="116"/>
    </location>
</feature>
<evidence type="ECO:0000256" key="1">
    <source>
        <dbReference type="ARBA" id="ARBA00004141"/>
    </source>
</evidence>
<dbReference type="Gene3D" id="1.20.1540.10">
    <property type="entry name" value="Rhomboid-like"/>
    <property type="match status" value="1"/>
</dbReference>
<dbReference type="PANTHER" id="PTHR43731">
    <property type="entry name" value="RHOMBOID PROTEASE"/>
    <property type="match status" value="1"/>
</dbReference>
<reference evidence="9 10" key="1">
    <citation type="journal article" name="Nat. Commun.">
        <title>Undinarchaeota illuminate DPANN phylogeny and the impact of gene transfer on archaeal evolution.</title>
        <authorList>
            <person name="Dombrowski N."/>
            <person name="Williams T.A."/>
            <person name="Sun J."/>
            <person name="Woodcroft B.J."/>
            <person name="Lee J.H."/>
            <person name="Minh B.Q."/>
            <person name="Rinke C."/>
            <person name="Spang A."/>
        </authorList>
    </citation>
    <scope>NUCLEOTIDE SEQUENCE [LARGE SCALE GENOMIC DNA]</scope>
    <source>
        <strain evidence="9">MAG_bin17</strain>
    </source>
</reference>
<comment type="similarity">
    <text evidence="2">Belongs to the peptidase S54 family.</text>
</comment>
<keyword evidence="6 7" id="KW-0472">Membrane</keyword>
<evidence type="ECO:0000256" key="3">
    <source>
        <dbReference type="ARBA" id="ARBA00022692"/>
    </source>
</evidence>
<dbReference type="Pfam" id="PF01694">
    <property type="entry name" value="Rhomboid"/>
    <property type="match status" value="1"/>
</dbReference>
<comment type="subcellular location">
    <subcellularLocation>
        <location evidence="1">Membrane</location>
        <topology evidence="1">Multi-pass membrane protein</topology>
    </subcellularLocation>
</comment>
<evidence type="ECO:0000313" key="10">
    <source>
        <dbReference type="Proteomes" id="UP000604391"/>
    </source>
</evidence>
<evidence type="ECO:0000256" key="4">
    <source>
        <dbReference type="ARBA" id="ARBA00022801"/>
    </source>
</evidence>
<dbReference type="GO" id="GO:0016020">
    <property type="term" value="C:membrane"/>
    <property type="evidence" value="ECO:0007669"/>
    <property type="project" value="UniProtKB-SubCell"/>
</dbReference>
<evidence type="ECO:0000256" key="6">
    <source>
        <dbReference type="ARBA" id="ARBA00023136"/>
    </source>
</evidence>
<proteinExistence type="inferred from homology"/>
<dbReference type="AlphaFoldDB" id="A0A832UM48"/>
<feature type="transmembrane region" description="Helical" evidence="7">
    <location>
        <begin position="57"/>
        <end position="77"/>
    </location>
</feature>